<gene>
    <name evidence="1" type="ORF">Catovirus_1_29</name>
</gene>
<dbReference type="EMBL" id="KY684083">
    <property type="protein sequence ID" value="ARF07979.1"/>
    <property type="molecule type" value="Genomic_DNA"/>
</dbReference>
<sequence length="187" mass="22577">MEKIPLETYNFHDIPKNKIIIIPCDDKTNRKIIHQYIENNYPEIKKMSLQSKLFYREQRKTFIECYYCDYKRVHLNKYHSGQMKNNEDEYMTGTCPKCHEFISWDINFDGWDEITRLYYNNIIVCGDYITCNVPNHAKKEIISKNVYISSTKGINVYQIDQPEKINNKILNKRKLQCYIDSKLQEFM</sequence>
<evidence type="ECO:0000313" key="1">
    <source>
        <dbReference type="EMBL" id="ARF07979.1"/>
    </source>
</evidence>
<proteinExistence type="predicted"/>
<reference evidence="1" key="1">
    <citation type="journal article" date="2017" name="Science">
        <title>Giant viruses with an expanded complement of translation system components.</title>
        <authorList>
            <person name="Schulz F."/>
            <person name="Yutin N."/>
            <person name="Ivanova N.N."/>
            <person name="Ortega D.R."/>
            <person name="Lee T.K."/>
            <person name="Vierheilig J."/>
            <person name="Daims H."/>
            <person name="Horn M."/>
            <person name="Wagner M."/>
            <person name="Jensen G.J."/>
            <person name="Kyrpides N.C."/>
            <person name="Koonin E.V."/>
            <person name="Woyke T."/>
        </authorList>
    </citation>
    <scope>NUCLEOTIDE SEQUENCE</scope>
    <source>
        <strain evidence="1">CTV1</strain>
    </source>
</reference>
<accession>A0A1V0S8F2</accession>
<name>A0A1V0S8F2_9VIRU</name>
<organism evidence="1">
    <name type="scientific">Catovirus CTV1</name>
    <dbReference type="NCBI Taxonomy" id="1977631"/>
    <lineage>
        <taxon>Viruses</taxon>
        <taxon>Varidnaviria</taxon>
        <taxon>Bamfordvirae</taxon>
        <taxon>Nucleocytoviricota</taxon>
        <taxon>Megaviricetes</taxon>
        <taxon>Imitervirales</taxon>
        <taxon>Mimiviridae</taxon>
        <taxon>Klosneuvirinae</taxon>
        <taxon>Catovirus</taxon>
    </lineage>
</organism>
<protein>
    <submittedName>
        <fullName evidence="1">Uncharacterized protein</fullName>
    </submittedName>
</protein>